<evidence type="ECO:0000313" key="10">
    <source>
        <dbReference type="Proteomes" id="UP000585474"/>
    </source>
</evidence>
<dbReference type="InterPro" id="IPR027417">
    <property type="entry name" value="P-loop_NTPase"/>
</dbReference>
<sequence length="613" mass="70009">MADIVLQAVIQNAVDIASNLVIEEGSYFSGLKADINWIGSEMRYIQSYLEDIDSRQAGDNRAGTLMSDIRDLGLDVEDILDKYSIEIESAKRKGFFSWIFSYIYKAHNFKPEIEGIKEKVNDINRRRQTYGIQERHSSGEEGTWNARRSFPHLEEPNIIGFEKHINTVVDSMLDESSQHGVVSITGMAGVGKTTLAKKVYNSCRQRFECSAWICVSQQPNIAELLRDIARQVGLEKEKWEHDVEANLFAFLCHKRGSAEIMKEASSDPPELQKIGEEILRRCGGVPLAIVLVAGEIGNLRFLSYFRLTVDTGGCGDLPTTISKLKNLVTLDIRGCHYMVVPHIIWNMKKLRHILLSEFCEIKFDSGGLLRNIAKALHSTDVASINLQTLYCLMIENFPDNYSFPKFTNLKKLGFSFGIGSNLSDAKVLLDLIILPQKLEILRLHFLFTHAFNIMDLNLPRFENLFRLHLEGPVTELPEYDDLPQNLTKLTLIYTFLKADPMDTLKKLPKLKILKFGDYSYMGEKMMVCSRGGTNNFPQLQVLDISGLHRLEELVVEEEGMPHLAKLRMKYRNLAMRIPRRIHDLTEKVEIGFASGKRQRIRSLCRWEYYDSAL</sequence>
<dbReference type="Gene3D" id="3.40.50.300">
    <property type="entry name" value="P-loop containing nucleotide triphosphate hydrolases"/>
    <property type="match status" value="1"/>
</dbReference>
<dbReference type="PRINTS" id="PR00364">
    <property type="entry name" value="DISEASERSIST"/>
</dbReference>
<dbReference type="GO" id="GO:0006952">
    <property type="term" value="P:defense response"/>
    <property type="evidence" value="ECO:0007669"/>
    <property type="project" value="UniProtKB-KW"/>
</dbReference>
<dbReference type="Pfam" id="PF00931">
    <property type="entry name" value="NB-ARC"/>
    <property type="match status" value="1"/>
</dbReference>
<keyword evidence="4" id="KW-0611">Plant defense</keyword>
<evidence type="ECO:0000259" key="6">
    <source>
        <dbReference type="Pfam" id="PF00931"/>
    </source>
</evidence>
<dbReference type="GO" id="GO:0043531">
    <property type="term" value="F:ADP binding"/>
    <property type="evidence" value="ECO:0007669"/>
    <property type="project" value="InterPro"/>
</dbReference>
<organism evidence="9 10">
    <name type="scientific">Actinidia rufa</name>
    <dbReference type="NCBI Taxonomy" id="165716"/>
    <lineage>
        <taxon>Eukaryota</taxon>
        <taxon>Viridiplantae</taxon>
        <taxon>Streptophyta</taxon>
        <taxon>Embryophyta</taxon>
        <taxon>Tracheophyta</taxon>
        <taxon>Spermatophyta</taxon>
        <taxon>Magnoliopsida</taxon>
        <taxon>eudicotyledons</taxon>
        <taxon>Gunneridae</taxon>
        <taxon>Pentapetalae</taxon>
        <taxon>asterids</taxon>
        <taxon>Ericales</taxon>
        <taxon>Actinidiaceae</taxon>
        <taxon>Actinidia</taxon>
    </lineage>
</organism>
<accession>A0A7J0DS34</accession>
<dbReference type="GO" id="GO:0005524">
    <property type="term" value="F:ATP binding"/>
    <property type="evidence" value="ECO:0007669"/>
    <property type="project" value="UniProtKB-KW"/>
</dbReference>
<dbReference type="Gene3D" id="1.20.5.4130">
    <property type="match status" value="1"/>
</dbReference>
<dbReference type="Pfam" id="PF23598">
    <property type="entry name" value="LRR_14"/>
    <property type="match status" value="1"/>
</dbReference>
<dbReference type="Gene3D" id="3.80.10.10">
    <property type="entry name" value="Ribonuclease Inhibitor"/>
    <property type="match status" value="2"/>
</dbReference>
<dbReference type="GO" id="GO:0051707">
    <property type="term" value="P:response to other organism"/>
    <property type="evidence" value="ECO:0007669"/>
    <property type="project" value="UniProtKB-ARBA"/>
</dbReference>
<dbReference type="InterPro" id="IPR038005">
    <property type="entry name" value="RX-like_CC"/>
</dbReference>
<dbReference type="InterPro" id="IPR042197">
    <property type="entry name" value="Apaf_helical"/>
</dbReference>
<comment type="caution">
    <text evidence="9">The sequence shown here is derived from an EMBL/GenBank/DDBJ whole genome shotgun (WGS) entry which is preliminary data.</text>
</comment>
<dbReference type="Proteomes" id="UP000585474">
    <property type="component" value="Unassembled WGS sequence"/>
</dbReference>
<evidence type="ECO:0000256" key="5">
    <source>
        <dbReference type="ARBA" id="ARBA00022840"/>
    </source>
</evidence>
<gene>
    <name evidence="9" type="ORF">Acr_00g0073310</name>
</gene>
<feature type="domain" description="NB-ARC" evidence="6">
    <location>
        <begin position="162"/>
        <end position="246"/>
    </location>
</feature>
<protein>
    <recommendedName>
        <fullName evidence="11">NB-ARC domain-containing disease resistance protein</fullName>
    </recommendedName>
</protein>
<feature type="domain" description="Disease resistance N-terminal" evidence="7">
    <location>
        <begin position="9"/>
        <end position="96"/>
    </location>
</feature>
<proteinExistence type="predicted"/>
<feature type="domain" description="Disease resistance R13L4/SHOC-2-like LRR" evidence="8">
    <location>
        <begin position="295"/>
        <end position="571"/>
    </location>
</feature>
<keyword evidence="3" id="KW-0547">Nucleotide-binding</keyword>
<keyword evidence="10" id="KW-1185">Reference proteome</keyword>
<evidence type="ECO:0000259" key="7">
    <source>
        <dbReference type="Pfam" id="PF18052"/>
    </source>
</evidence>
<dbReference type="InterPro" id="IPR041118">
    <property type="entry name" value="Rx_N"/>
</dbReference>
<dbReference type="Gene3D" id="1.10.8.430">
    <property type="entry name" value="Helical domain of apoptotic protease-activating factors"/>
    <property type="match status" value="1"/>
</dbReference>
<evidence type="ECO:0000256" key="1">
    <source>
        <dbReference type="ARBA" id="ARBA00022614"/>
    </source>
</evidence>
<keyword evidence="2" id="KW-0677">Repeat</keyword>
<evidence type="ECO:0000256" key="3">
    <source>
        <dbReference type="ARBA" id="ARBA00022741"/>
    </source>
</evidence>
<dbReference type="SUPFAM" id="SSF52540">
    <property type="entry name" value="P-loop containing nucleoside triphosphate hydrolases"/>
    <property type="match status" value="1"/>
</dbReference>
<reference evidence="10" key="1">
    <citation type="submission" date="2019-07" db="EMBL/GenBank/DDBJ databases">
        <title>De Novo Assembly of kiwifruit Actinidia rufa.</title>
        <authorList>
            <person name="Sugita-Konishi S."/>
            <person name="Sato K."/>
            <person name="Mori E."/>
            <person name="Abe Y."/>
            <person name="Kisaki G."/>
            <person name="Hamano K."/>
            <person name="Suezawa K."/>
            <person name="Otani M."/>
            <person name="Fukuda T."/>
            <person name="Manabe T."/>
            <person name="Gomi K."/>
            <person name="Tabuchi M."/>
            <person name="Akimitsu K."/>
            <person name="Kataoka I."/>
        </authorList>
    </citation>
    <scope>NUCLEOTIDE SEQUENCE [LARGE SCALE GENOMIC DNA]</scope>
    <source>
        <strain evidence="10">cv. Fuchu</strain>
    </source>
</reference>
<dbReference type="PANTHER" id="PTHR19338">
    <property type="entry name" value="TRANSLOCASE OF INNER MITOCHONDRIAL MEMBRANE 13 HOMOLOG"/>
    <property type="match status" value="1"/>
</dbReference>
<keyword evidence="1" id="KW-0433">Leucine-rich repeat</keyword>
<dbReference type="Pfam" id="PF18052">
    <property type="entry name" value="Rx_N"/>
    <property type="match status" value="1"/>
</dbReference>
<evidence type="ECO:0000313" key="9">
    <source>
        <dbReference type="EMBL" id="GFS41254.1"/>
    </source>
</evidence>
<dbReference type="CDD" id="cd14798">
    <property type="entry name" value="RX-CC_like"/>
    <property type="match status" value="1"/>
</dbReference>
<dbReference type="InterPro" id="IPR055414">
    <property type="entry name" value="LRR_R13L4/SHOC2-like"/>
</dbReference>
<evidence type="ECO:0000259" key="8">
    <source>
        <dbReference type="Pfam" id="PF23598"/>
    </source>
</evidence>
<dbReference type="InterPro" id="IPR032675">
    <property type="entry name" value="LRR_dom_sf"/>
</dbReference>
<dbReference type="AlphaFoldDB" id="A0A7J0DS34"/>
<dbReference type="OrthoDB" id="3027644at2759"/>
<evidence type="ECO:0000256" key="2">
    <source>
        <dbReference type="ARBA" id="ARBA00022737"/>
    </source>
</evidence>
<dbReference type="InterPro" id="IPR002182">
    <property type="entry name" value="NB-ARC"/>
</dbReference>
<name>A0A7J0DS34_9ERIC</name>
<dbReference type="SUPFAM" id="SSF52058">
    <property type="entry name" value="L domain-like"/>
    <property type="match status" value="1"/>
</dbReference>
<dbReference type="EMBL" id="BJWL01000369">
    <property type="protein sequence ID" value="GFS41254.1"/>
    <property type="molecule type" value="Genomic_DNA"/>
</dbReference>
<dbReference type="PANTHER" id="PTHR19338:SF44">
    <property type="entry name" value="NB-ARC DOMAIN-CONTAINING PROTEIN"/>
    <property type="match status" value="1"/>
</dbReference>
<evidence type="ECO:0000256" key="4">
    <source>
        <dbReference type="ARBA" id="ARBA00022821"/>
    </source>
</evidence>
<evidence type="ECO:0008006" key="11">
    <source>
        <dbReference type="Google" id="ProtNLM"/>
    </source>
</evidence>
<keyword evidence="5" id="KW-0067">ATP-binding</keyword>